<name>A0ABV6QF29_9ACTN</name>
<dbReference type="EMBL" id="JBHLTC010000002">
    <property type="protein sequence ID" value="MFC0623153.1"/>
    <property type="molecule type" value="Genomic_DNA"/>
</dbReference>
<sequence length="224" mass="24249">MPELDVLRVFCDEQGRYGNPLGVVLDGPAVPATRRQELAAELGFSETVFVDDPATGHLRIFTPACELPLAGHPLVGTAWLLARAGQDLSELNPPAGPVATWVRGDQTWIRGPLWAAPPWRLHEMPDAAVVESMRKPPKAGQDADQYWAWVDRSRGIVRARVFAARYDVPEDEACGSASMLLADRLQTSLTVFHGEGSVVYASPGPDGTGEVGGHVVLDHSRVVR</sequence>
<dbReference type="Proteomes" id="UP001589890">
    <property type="component" value="Unassembled WGS sequence"/>
</dbReference>
<comment type="caution">
    <text evidence="1">The sequence shown here is derived from an EMBL/GenBank/DDBJ whole genome shotgun (WGS) entry which is preliminary data.</text>
</comment>
<dbReference type="PIRSF" id="PIRSF016184">
    <property type="entry name" value="PhzC_PhzF"/>
    <property type="match status" value="1"/>
</dbReference>
<dbReference type="PANTHER" id="PTHR13774:SF32">
    <property type="entry name" value="ANTISENSE-ENHANCING SEQUENCE 1"/>
    <property type="match status" value="1"/>
</dbReference>
<dbReference type="InterPro" id="IPR003719">
    <property type="entry name" value="Phenazine_PhzF-like"/>
</dbReference>
<dbReference type="SUPFAM" id="SSF54506">
    <property type="entry name" value="Diaminopimelate epimerase-like"/>
    <property type="match status" value="1"/>
</dbReference>
<accession>A0ABV6QF29</accession>
<dbReference type="PANTHER" id="PTHR13774">
    <property type="entry name" value="PHENAZINE BIOSYNTHESIS PROTEIN"/>
    <property type="match status" value="1"/>
</dbReference>
<dbReference type="Pfam" id="PF02567">
    <property type="entry name" value="PhzC-PhzF"/>
    <property type="match status" value="1"/>
</dbReference>
<evidence type="ECO:0000313" key="2">
    <source>
        <dbReference type="Proteomes" id="UP001589890"/>
    </source>
</evidence>
<gene>
    <name evidence="1" type="ORF">ACFFGN_03715</name>
</gene>
<dbReference type="RefSeq" id="WP_380043843.1">
    <property type="nucleotide sequence ID" value="NZ_JBHLTC010000002.1"/>
</dbReference>
<dbReference type="Gene3D" id="3.10.310.10">
    <property type="entry name" value="Diaminopimelate Epimerase, Chain A, domain 1"/>
    <property type="match status" value="2"/>
</dbReference>
<evidence type="ECO:0000313" key="1">
    <source>
        <dbReference type="EMBL" id="MFC0623153.1"/>
    </source>
</evidence>
<organism evidence="1 2">
    <name type="scientific">Kribbella deserti</name>
    <dbReference type="NCBI Taxonomy" id="1926257"/>
    <lineage>
        <taxon>Bacteria</taxon>
        <taxon>Bacillati</taxon>
        <taxon>Actinomycetota</taxon>
        <taxon>Actinomycetes</taxon>
        <taxon>Propionibacteriales</taxon>
        <taxon>Kribbellaceae</taxon>
        <taxon>Kribbella</taxon>
    </lineage>
</organism>
<reference evidence="1 2" key="1">
    <citation type="submission" date="2024-09" db="EMBL/GenBank/DDBJ databases">
        <authorList>
            <person name="Sun Q."/>
            <person name="Mori K."/>
        </authorList>
    </citation>
    <scope>NUCLEOTIDE SEQUENCE [LARGE SCALE GENOMIC DNA]</scope>
    <source>
        <strain evidence="1 2">CGMCC 1.15906</strain>
    </source>
</reference>
<protein>
    <submittedName>
        <fullName evidence="1">PhzF family phenazine biosynthesis protein</fullName>
    </submittedName>
</protein>
<proteinExistence type="predicted"/>
<keyword evidence="2" id="KW-1185">Reference proteome</keyword>